<keyword evidence="4 7" id="KW-0068">Autocatalytic cleavage</keyword>
<dbReference type="KEGG" id="tto:Thethe_01675"/>
<dbReference type="AlphaFoldDB" id="L0IM69"/>
<dbReference type="Proteomes" id="UP000010845">
    <property type="component" value="Chromosome"/>
</dbReference>
<dbReference type="GO" id="GO:0009432">
    <property type="term" value="P:SOS response"/>
    <property type="evidence" value="ECO:0007669"/>
    <property type="project" value="UniProtKB-KW"/>
</dbReference>
<evidence type="ECO:0000256" key="8">
    <source>
        <dbReference type="SAM" id="Coils"/>
    </source>
</evidence>
<organism evidence="10 11">
    <name type="scientific">Thermoanaerobacterium thermosaccharolyticum M0795</name>
    <dbReference type="NCBI Taxonomy" id="698948"/>
    <lineage>
        <taxon>Bacteria</taxon>
        <taxon>Bacillati</taxon>
        <taxon>Bacillota</taxon>
        <taxon>Clostridia</taxon>
        <taxon>Thermoanaerobacterales</taxon>
        <taxon>Thermoanaerobacteraceae</taxon>
        <taxon>Thermoanaerobacterium</taxon>
    </lineage>
</organism>
<dbReference type="InterPro" id="IPR015927">
    <property type="entry name" value="Peptidase_S24_S26A/B/C"/>
</dbReference>
<evidence type="ECO:0000313" key="10">
    <source>
        <dbReference type="EMBL" id="AGB19311.1"/>
    </source>
</evidence>
<dbReference type="GO" id="GO:0006281">
    <property type="term" value="P:DNA repair"/>
    <property type="evidence" value="ECO:0007669"/>
    <property type="project" value="UniProtKB-KW"/>
</dbReference>
<evidence type="ECO:0000256" key="2">
    <source>
        <dbReference type="ARBA" id="ARBA00022763"/>
    </source>
</evidence>
<evidence type="ECO:0000313" key="11">
    <source>
        <dbReference type="Proteomes" id="UP000010845"/>
    </source>
</evidence>
<dbReference type="Gene3D" id="2.10.109.10">
    <property type="entry name" value="Umud Fragment, subunit A"/>
    <property type="match status" value="1"/>
</dbReference>
<evidence type="ECO:0000256" key="6">
    <source>
        <dbReference type="ARBA" id="ARBA00023236"/>
    </source>
</evidence>
<dbReference type="PATRIC" id="fig|698948.3.peg.1668"/>
<keyword evidence="8" id="KW-0175">Coiled coil</keyword>
<dbReference type="SUPFAM" id="SSF47413">
    <property type="entry name" value="lambda repressor-like DNA-binding domains"/>
    <property type="match status" value="1"/>
</dbReference>
<dbReference type="MEROPS" id="S24.001"/>
<dbReference type="Pfam" id="PF00717">
    <property type="entry name" value="Peptidase_S24"/>
    <property type="match status" value="1"/>
</dbReference>
<dbReference type="Pfam" id="PF13560">
    <property type="entry name" value="HTH_31"/>
    <property type="match status" value="1"/>
</dbReference>
<dbReference type="GO" id="GO:0016787">
    <property type="term" value="F:hydrolase activity"/>
    <property type="evidence" value="ECO:0007669"/>
    <property type="project" value="UniProtKB-KW"/>
</dbReference>
<evidence type="ECO:0000256" key="7">
    <source>
        <dbReference type="RuleBase" id="RU003991"/>
    </source>
</evidence>
<dbReference type="InterPro" id="IPR001387">
    <property type="entry name" value="Cro/C1-type_HTH"/>
</dbReference>
<dbReference type="GO" id="GO:0003677">
    <property type="term" value="F:DNA binding"/>
    <property type="evidence" value="ECO:0007669"/>
    <property type="project" value="InterPro"/>
</dbReference>
<evidence type="ECO:0000256" key="1">
    <source>
        <dbReference type="ARBA" id="ARBA00007484"/>
    </source>
</evidence>
<keyword evidence="5" id="KW-0234">DNA repair</keyword>
<proteinExistence type="inferred from homology"/>
<keyword evidence="2" id="KW-0227">DNA damage</keyword>
<sequence>MDKLHDKVAANIGAVLRQLKERNNVTIHQIAEAVNVTDGAVAKYLSGERKPNKQVIKRLAEFFHVDQKVFAGTDDDIINIALEQYTSAVNQLNALKESIAEAPLNKVQEYINQLKEASNEVDKAKEALHSLLQSSKPVTYVPVYANKIPAGYPNEVGTDDICDWYVVPSEIPADFAVNVTGDSMINAGIDDGDIVFATINTTADYGDIIIAVSENGEVTIKYFIQKDNQYFLMPANPDYKPIPFTNDFRIVGIVTGILKEPRPYRDSRRYNS</sequence>
<dbReference type="InterPro" id="IPR006197">
    <property type="entry name" value="Peptidase_S24_LexA"/>
</dbReference>
<dbReference type="InterPro" id="IPR036286">
    <property type="entry name" value="LexA/Signal_pep-like_sf"/>
</dbReference>
<feature type="coiled-coil region" evidence="8">
    <location>
        <begin position="107"/>
        <end position="134"/>
    </location>
</feature>
<name>L0IM69_THETR</name>
<dbReference type="SMART" id="SM00530">
    <property type="entry name" value="HTH_XRE"/>
    <property type="match status" value="1"/>
</dbReference>
<dbReference type="PANTHER" id="PTHR33516:SF2">
    <property type="entry name" value="LEXA REPRESSOR-RELATED"/>
    <property type="match status" value="1"/>
</dbReference>
<evidence type="ECO:0000256" key="3">
    <source>
        <dbReference type="ARBA" id="ARBA00022801"/>
    </source>
</evidence>
<dbReference type="InterPro" id="IPR010982">
    <property type="entry name" value="Lambda_DNA-bd_dom_sf"/>
</dbReference>
<dbReference type="GO" id="GO:0006355">
    <property type="term" value="P:regulation of DNA-templated transcription"/>
    <property type="evidence" value="ECO:0007669"/>
    <property type="project" value="InterPro"/>
</dbReference>
<dbReference type="PANTHER" id="PTHR33516">
    <property type="entry name" value="LEXA REPRESSOR"/>
    <property type="match status" value="1"/>
</dbReference>
<feature type="domain" description="HTH cro/C1-type" evidence="9">
    <location>
        <begin position="16"/>
        <end position="70"/>
    </location>
</feature>
<dbReference type="Gene3D" id="1.10.260.40">
    <property type="entry name" value="lambda repressor-like DNA-binding domains"/>
    <property type="match status" value="1"/>
</dbReference>
<dbReference type="CDD" id="cd00093">
    <property type="entry name" value="HTH_XRE"/>
    <property type="match status" value="1"/>
</dbReference>
<evidence type="ECO:0000259" key="9">
    <source>
        <dbReference type="PROSITE" id="PS50943"/>
    </source>
</evidence>
<evidence type="ECO:0000256" key="4">
    <source>
        <dbReference type="ARBA" id="ARBA00022813"/>
    </source>
</evidence>
<accession>L0IM69</accession>
<dbReference type="RefSeq" id="WP_015311846.1">
    <property type="nucleotide sequence ID" value="NC_019970.1"/>
</dbReference>
<dbReference type="InterPro" id="IPR050077">
    <property type="entry name" value="LexA_repressor"/>
</dbReference>
<dbReference type="PRINTS" id="PR00726">
    <property type="entry name" value="LEXASERPTASE"/>
</dbReference>
<reference evidence="10 11" key="1">
    <citation type="submission" date="2012-03" db="EMBL/GenBank/DDBJ databases">
        <title>Complete sequence of chromosome of Thermoanaerobacterium thermosaccharolyticum M0795.</title>
        <authorList>
            <consortium name="US DOE Joint Genome Institute"/>
            <person name="Lucas S."/>
            <person name="Han J."/>
            <person name="Lapidus A."/>
            <person name="Cheng J.-F."/>
            <person name="Goodwin L."/>
            <person name="Pitluck S."/>
            <person name="Peters L."/>
            <person name="Teshima H."/>
            <person name="Detter J.C."/>
            <person name="Han C."/>
            <person name="Tapia R."/>
            <person name="Land M."/>
            <person name="Hauser L."/>
            <person name="Kyrpides N."/>
            <person name="Ivanova N."/>
            <person name="Pagani I."/>
            <person name="Feinberg L."/>
            <person name="Folden J."/>
            <person name="Hogsett D."/>
            <person name="Shaw J."/>
            <person name="Woyke T."/>
        </authorList>
    </citation>
    <scope>NUCLEOTIDE SEQUENCE [LARGE SCALE GENOMIC DNA]</scope>
    <source>
        <strain evidence="10 11">M0795</strain>
    </source>
</reference>
<comment type="similarity">
    <text evidence="1 7">Belongs to the peptidase S24 family.</text>
</comment>
<keyword evidence="3 7" id="KW-0378">Hydrolase</keyword>
<dbReference type="CDD" id="cd06529">
    <property type="entry name" value="S24_LexA-like"/>
    <property type="match status" value="1"/>
</dbReference>
<keyword evidence="6" id="KW-0742">SOS response</keyword>
<dbReference type="HOGENOM" id="CLU_1038018_0_0_9"/>
<protein>
    <submittedName>
        <fullName evidence="10">SOS response transcriptional repressor, RecA-mediated autopeptidase</fullName>
    </submittedName>
</protein>
<dbReference type="PROSITE" id="PS50943">
    <property type="entry name" value="HTH_CROC1"/>
    <property type="match status" value="1"/>
</dbReference>
<evidence type="ECO:0000256" key="5">
    <source>
        <dbReference type="ARBA" id="ARBA00023204"/>
    </source>
</evidence>
<dbReference type="SUPFAM" id="SSF51306">
    <property type="entry name" value="LexA/Signal peptidase"/>
    <property type="match status" value="1"/>
</dbReference>
<dbReference type="EMBL" id="CP003066">
    <property type="protein sequence ID" value="AGB19311.1"/>
    <property type="molecule type" value="Genomic_DNA"/>
</dbReference>
<dbReference type="InterPro" id="IPR039418">
    <property type="entry name" value="LexA-like"/>
</dbReference>
<gene>
    <name evidence="10" type="ORF">Thethe_01675</name>
</gene>